<accession>A0A399E5D4</accession>
<evidence type="ECO:0000256" key="1">
    <source>
        <dbReference type="SAM" id="MobiDB-lite"/>
    </source>
</evidence>
<dbReference type="AlphaFoldDB" id="A0A399E5D4"/>
<evidence type="ECO:0000313" key="3">
    <source>
        <dbReference type="Proteomes" id="UP000265715"/>
    </source>
</evidence>
<gene>
    <name evidence="2" type="ORF">Mterra_03709</name>
</gene>
<feature type="compositionally biased region" description="Pro residues" evidence="1">
    <location>
        <begin position="1"/>
        <end position="14"/>
    </location>
</feature>
<name>A0A399E5D4_9DEIN</name>
<proteinExistence type="predicted"/>
<feature type="region of interest" description="Disordered" evidence="1">
    <location>
        <begin position="1"/>
        <end position="22"/>
    </location>
</feature>
<keyword evidence="3" id="KW-1185">Reference proteome</keyword>
<evidence type="ECO:0000313" key="2">
    <source>
        <dbReference type="EMBL" id="RIH77960.1"/>
    </source>
</evidence>
<reference evidence="2 3" key="1">
    <citation type="submission" date="2018-08" db="EMBL/GenBank/DDBJ databases">
        <title>Meiothermus terrae DSM 26712 genome sequencing project.</title>
        <authorList>
            <person name="Da Costa M.S."/>
            <person name="Albuquerque L."/>
            <person name="Raposo P."/>
            <person name="Froufe H.J.C."/>
            <person name="Barroso C.S."/>
            <person name="Egas C."/>
        </authorList>
    </citation>
    <scope>NUCLEOTIDE SEQUENCE [LARGE SCALE GENOMIC DNA]</scope>
    <source>
        <strain evidence="2 3">DSM 26712</strain>
    </source>
</reference>
<dbReference type="EMBL" id="QXDL01000274">
    <property type="protein sequence ID" value="RIH77960.1"/>
    <property type="molecule type" value="Genomic_DNA"/>
</dbReference>
<dbReference type="RefSeq" id="WP_170159747.1">
    <property type="nucleotide sequence ID" value="NZ_QXDL01000274.1"/>
</dbReference>
<protein>
    <submittedName>
        <fullName evidence="2">Uncharacterized protein</fullName>
    </submittedName>
</protein>
<organism evidence="2 3">
    <name type="scientific">Calidithermus terrae</name>
    <dbReference type="NCBI Taxonomy" id="1408545"/>
    <lineage>
        <taxon>Bacteria</taxon>
        <taxon>Thermotogati</taxon>
        <taxon>Deinococcota</taxon>
        <taxon>Deinococci</taxon>
        <taxon>Thermales</taxon>
        <taxon>Thermaceae</taxon>
        <taxon>Calidithermus</taxon>
    </lineage>
</organism>
<comment type="caution">
    <text evidence="2">The sequence shown here is derived from an EMBL/GenBank/DDBJ whole genome shotgun (WGS) entry which is preliminary data.</text>
</comment>
<dbReference type="Proteomes" id="UP000265715">
    <property type="component" value="Unassembled WGS sequence"/>
</dbReference>
<sequence length="53" mass="6066">MTRPPDAGPNPPSEPRPDSSPAIDLEALAERVYRLLREDLRLERAREGRERGR</sequence>